<reference evidence="5 6" key="1">
    <citation type="journal article" date="2024" name="G3 (Bethesda)">
        <title>Genome assembly of Hibiscus sabdariffa L. provides insights into metabolisms of medicinal natural products.</title>
        <authorList>
            <person name="Kim T."/>
        </authorList>
    </citation>
    <scope>NUCLEOTIDE SEQUENCE [LARGE SCALE GENOMIC DNA]</scope>
    <source>
        <strain evidence="5">TK-2024</strain>
        <tissue evidence="5">Old leaves</tissue>
    </source>
</reference>
<proteinExistence type="inferred from homology"/>
<organism evidence="5 6">
    <name type="scientific">Hibiscus sabdariffa</name>
    <name type="common">roselle</name>
    <dbReference type="NCBI Taxonomy" id="183260"/>
    <lineage>
        <taxon>Eukaryota</taxon>
        <taxon>Viridiplantae</taxon>
        <taxon>Streptophyta</taxon>
        <taxon>Embryophyta</taxon>
        <taxon>Tracheophyta</taxon>
        <taxon>Spermatophyta</taxon>
        <taxon>Magnoliopsida</taxon>
        <taxon>eudicotyledons</taxon>
        <taxon>Gunneridae</taxon>
        <taxon>Pentapetalae</taxon>
        <taxon>rosids</taxon>
        <taxon>malvids</taxon>
        <taxon>Malvales</taxon>
        <taxon>Malvaceae</taxon>
        <taxon>Malvoideae</taxon>
        <taxon>Hibiscus</taxon>
    </lineage>
</organism>
<evidence type="ECO:0000256" key="1">
    <source>
        <dbReference type="ARBA" id="ARBA00001933"/>
    </source>
</evidence>
<dbReference type="EMBL" id="JBBPBN010000061">
    <property type="protein sequence ID" value="KAK8987078.1"/>
    <property type="molecule type" value="Genomic_DNA"/>
</dbReference>
<dbReference type="PANTHER" id="PTHR11808">
    <property type="entry name" value="TRANS-SULFURATION ENZYME FAMILY MEMBER"/>
    <property type="match status" value="1"/>
</dbReference>
<dbReference type="InterPro" id="IPR000277">
    <property type="entry name" value="Cys/Met-Metab_PyrdxlP-dep_enz"/>
</dbReference>
<comment type="similarity">
    <text evidence="4">Belongs to the trans-sulfuration enzymes family.</text>
</comment>
<comment type="cofactor">
    <cofactor evidence="1 4">
        <name>pyridoxal 5'-phosphate</name>
        <dbReference type="ChEBI" id="CHEBI:597326"/>
    </cofactor>
</comment>
<comment type="caution">
    <text evidence="5">The sequence shown here is derived from an EMBL/GenBank/DDBJ whole genome shotgun (WGS) entry which is preliminary data.</text>
</comment>
<evidence type="ECO:0000256" key="2">
    <source>
        <dbReference type="ARBA" id="ARBA00022898"/>
    </source>
</evidence>
<evidence type="ECO:0000256" key="3">
    <source>
        <dbReference type="ARBA" id="ARBA00023239"/>
    </source>
</evidence>
<dbReference type="InterPro" id="IPR015422">
    <property type="entry name" value="PyrdxlP-dep_Trfase_small"/>
</dbReference>
<dbReference type="Pfam" id="PF01053">
    <property type="entry name" value="Cys_Met_Meta_PP"/>
    <property type="match status" value="2"/>
</dbReference>
<accession>A0ABR2PFL0</accession>
<keyword evidence="2 4" id="KW-0663">Pyridoxal phosphate</keyword>
<evidence type="ECO:0000313" key="5">
    <source>
        <dbReference type="EMBL" id="KAK8987078.1"/>
    </source>
</evidence>
<dbReference type="Gene3D" id="3.90.1150.10">
    <property type="entry name" value="Aspartate Aminotransferase, domain 1"/>
    <property type="match status" value="2"/>
</dbReference>
<dbReference type="Proteomes" id="UP001396334">
    <property type="component" value="Unassembled WGS sequence"/>
</dbReference>
<name>A0ABR2PFL0_9ROSI</name>
<dbReference type="PANTHER" id="PTHR11808:SF50">
    <property type="entry name" value="CYSTATHIONINE BETA-LYASE"/>
    <property type="match status" value="1"/>
</dbReference>
<dbReference type="InterPro" id="IPR015424">
    <property type="entry name" value="PyrdxlP-dep_Trfase"/>
</dbReference>
<evidence type="ECO:0000256" key="4">
    <source>
        <dbReference type="RuleBase" id="RU362118"/>
    </source>
</evidence>
<keyword evidence="6" id="KW-1185">Reference proteome</keyword>
<keyword evidence="3" id="KW-0456">Lyase</keyword>
<protein>
    <submittedName>
        <fullName evidence="5">Uncharacterized protein</fullName>
    </submittedName>
</protein>
<evidence type="ECO:0000313" key="6">
    <source>
        <dbReference type="Proteomes" id="UP001396334"/>
    </source>
</evidence>
<dbReference type="SUPFAM" id="SSF53383">
    <property type="entry name" value="PLP-dependent transferases"/>
    <property type="match status" value="1"/>
</dbReference>
<gene>
    <name evidence="5" type="ORF">V6N11_055392</name>
</gene>
<sequence length="232" mass="26201">MVERSLCMREDSLLLDFPRSFLVKKELTLEGRLQLSATQFKLDVEGQEPSVSTLLVNIDSEFDPYGAMSTPLYQTATFKQRRKTGPMIILEVEILHEILWKGSWQSLRGQIEHFALPVEWLLYQLLLILLEVENAQKIAEFLSSHPWVKKVNYAGLPGHPGCDLHYSQVLDMDVRSVKSLVSLPCFMSHASIPNAVRDARGLTEDLVRISVGIEDVNDLIADLDDALRTGPL</sequence>